<dbReference type="Proteomes" id="UP000635565">
    <property type="component" value="Unassembled WGS sequence"/>
</dbReference>
<keyword evidence="2" id="KW-1185">Reference proteome</keyword>
<name>A0ABQ3VCN9_9CHLR</name>
<organism evidence="1 2">
    <name type="scientific">Dictyobacter formicarum</name>
    <dbReference type="NCBI Taxonomy" id="2778368"/>
    <lineage>
        <taxon>Bacteria</taxon>
        <taxon>Bacillati</taxon>
        <taxon>Chloroflexota</taxon>
        <taxon>Ktedonobacteria</taxon>
        <taxon>Ktedonobacterales</taxon>
        <taxon>Dictyobacteraceae</taxon>
        <taxon>Dictyobacter</taxon>
    </lineage>
</organism>
<dbReference type="EMBL" id="BNJJ01000003">
    <property type="protein sequence ID" value="GHO83163.1"/>
    <property type="molecule type" value="Genomic_DNA"/>
</dbReference>
<accession>A0ABQ3VCN9</accession>
<comment type="caution">
    <text evidence="1">The sequence shown here is derived from an EMBL/GenBank/DDBJ whole genome shotgun (WGS) entry which is preliminary data.</text>
</comment>
<sequence length="62" mass="6662">MGVSHHQDNHKSEGGATFQHQDFHLKLASPLSLEPDGQGGVKGYVYASQWQNPAFSAGEQPG</sequence>
<protein>
    <submittedName>
        <fullName evidence="1">Uncharacterized protein</fullName>
    </submittedName>
</protein>
<gene>
    <name evidence="1" type="ORF">KSZ_11690</name>
</gene>
<evidence type="ECO:0000313" key="2">
    <source>
        <dbReference type="Proteomes" id="UP000635565"/>
    </source>
</evidence>
<reference evidence="1 2" key="1">
    <citation type="journal article" date="2021" name="Int. J. Syst. Evol. Microbiol.">
        <title>Reticulibacter mediterranei gen. nov., sp. nov., within the new family Reticulibacteraceae fam. nov., and Ktedonospora formicarum gen. nov., sp. nov., Ktedonobacter robiniae sp. nov., Dictyobacter formicarum sp. nov. and Dictyobacter arantiisoli sp. nov., belonging to the class Ktedonobacteria.</title>
        <authorList>
            <person name="Yabe S."/>
            <person name="Zheng Y."/>
            <person name="Wang C.M."/>
            <person name="Sakai Y."/>
            <person name="Abe K."/>
            <person name="Yokota A."/>
            <person name="Donadio S."/>
            <person name="Cavaletti L."/>
            <person name="Monciardini P."/>
        </authorList>
    </citation>
    <scope>NUCLEOTIDE SEQUENCE [LARGE SCALE GENOMIC DNA]</scope>
    <source>
        <strain evidence="1 2">SOSP1-9</strain>
    </source>
</reference>
<proteinExistence type="predicted"/>
<evidence type="ECO:0000313" key="1">
    <source>
        <dbReference type="EMBL" id="GHO83163.1"/>
    </source>
</evidence>